<dbReference type="EMBL" id="JASBWR010000008">
    <property type="protein sequence ID" value="KAJ9111347.1"/>
    <property type="molecule type" value="Genomic_DNA"/>
</dbReference>
<proteinExistence type="predicted"/>
<sequence>MTISTAAPDYLLHNADLPTPGVRKDYHRFYLDPHTLPSPRIVGVLACQRDPYLRSLETRVVAVQKAGEEALARSRGVTAQMANAQPGKEKEKGKGGKGKGGKGNSDKAVSNGNKDKDEPELWQVEIEDTVLFPEGKFFSPLSTSYGGIVPYMLILLHIPHGQAEGSQTTRVYFTSLQMAGSPSHSSSRMSFDAG</sequence>
<reference evidence="1" key="1">
    <citation type="submission" date="2023-04" db="EMBL/GenBank/DDBJ databases">
        <title>Draft Genome sequencing of Naganishia species isolated from polar environments using Oxford Nanopore Technology.</title>
        <authorList>
            <person name="Leo P."/>
            <person name="Venkateswaran K."/>
        </authorList>
    </citation>
    <scope>NUCLEOTIDE SEQUENCE</scope>
    <source>
        <strain evidence="1">MNA-CCFEE 5261</strain>
    </source>
</reference>
<keyword evidence="2" id="KW-1185">Reference proteome</keyword>
<protein>
    <submittedName>
        <fullName evidence="1">Uncharacterized protein</fullName>
    </submittedName>
</protein>
<evidence type="ECO:0000313" key="2">
    <source>
        <dbReference type="Proteomes" id="UP001241377"/>
    </source>
</evidence>
<comment type="caution">
    <text evidence="1">The sequence shown here is derived from an EMBL/GenBank/DDBJ whole genome shotgun (WGS) entry which is preliminary data.</text>
</comment>
<accession>A0ACC2WLB0</accession>
<dbReference type="Proteomes" id="UP001241377">
    <property type="component" value="Unassembled WGS sequence"/>
</dbReference>
<name>A0ACC2WLB0_9TREE</name>
<evidence type="ECO:0000313" key="1">
    <source>
        <dbReference type="EMBL" id="KAJ9111347.1"/>
    </source>
</evidence>
<organism evidence="1 2">
    <name type="scientific">Naganishia cerealis</name>
    <dbReference type="NCBI Taxonomy" id="610337"/>
    <lineage>
        <taxon>Eukaryota</taxon>
        <taxon>Fungi</taxon>
        <taxon>Dikarya</taxon>
        <taxon>Basidiomycota</taxon>
        <taxon>Agaricomycotina</taxon>
        <taxon>Tremellomycetes</taxon>
        <taxon>Filobasidiales</taxon>
        <taxon>Filobasidiaceae</taxon>
        <taxon>Naganishia</taxon>
    </lineage>
</organism>
<gene>
    <name evidence="1" type="ORF">QFC19_001115</name>
</gene>